<keyword evidence="5" id="KW-1185">Reference proteome</keyword>
<dbReference type="InterPro" id="IPR032508">
    <property type="entry name" value="FecR_C"/>
</dbReference>
<dbReference type="STRING" id="880070.Cycma_4337"/>
<name>G0IXP2_CYCMS</name>
<dbReference type="Pfam" id="PF04773">
    <property type="entry name" value="FecR"/>
    <property type="match status" value="1"/>
</dbReference>
<dbReference type="GO" id="GO:0016989">
    <property type="term" value="F:sigma factor antagonist activity"/>
    <property type="evidence" value="ECO:0007669"/>
    <property type="project" value="TreeGrafter"/>
</dbReference>
<dbReference type="Proteomes" id="UP000001635">
    <property type="component" value="Chromosome"/>
</dbReference>
<sequence>MRHKEDKIDGLLAKIVARTASPSEIEEVERWALESKENFETLNAIKKLWQEQPSTPKVRFDEGKIDDIWEKGIVKNSEKSFSYRIFLKYAAVILFVFGFYSTYYYFIAANQEKKEEKVIEYTVLTNPAGKKTKHTLPDGTVVFLNCASNIKFIKAFNSEERKVYLKGEAYFEVANNVNKPFIVESNGIATKALGTIFNISAYPGYETMKVSLFEGKVEVKNPSSEKQPILLLPGKELQVNIQDDSYATATFEPEMVAGWKEGKLVFENENFTEVKVKLERWFGVEILVEGNKPNDWKVSTVYEKESLKNILLDLQYAKRFAYEINDNQVTIQF</sequence>
<dbReference type="HOGENOM" id="CLU_050192_2_3_10"/>
<dbReference type="InterPro" id="IPR012373">
    <property type="entry name" value="Ferrdict_sens_TM"/>
</dbReference>
<dbReference type="PIRSF" id="PIRSF018266">
    <property type="entry name" value="FecR"/>
    <property type="match status" value="1"/>
</dbReference>
<evidence type="ECO:0000313" key="4">
    <source>
        <dbReference type="EMBL" id="AEL28039.1"/>
    </source>
</evidence>
<proteinExistence type="predicted"/>
<dbReference type="eggNOG" id="COG3712">
    <property type="taxonomic scope" value="Bacteria"/>
</dbReference>
<feature type="domain" description="Protein FecR C-terminal" evidence="3">
    <location>
        <begin position="263"/>
        <end position="331"/>
    </location>
</feature>
<evidence type="ECO:0000256" key="1">
    <source>
        <dbReference type="SAM" id="Phobius"/>
    </source>
</evidence>
<dbReference type="OrthoDB" id="1099916at2"/>
<dbReference type="InterPro" id="IPR006860">
    <property type="entry name" value="FecR"/>
</dbReference>
<feature type="domain" description="FecR protein" evidence="2">
    <location>
        <begin position="127"/>
        <end position="218"/>
    </location>
</feature>
<feature type="transmembrane region" description="Helical" evidence="1">
    <location>
        <begin position="85"/>
        <end position="106"/>
    </location>
</feature>
<evidence type="ECO:0000259" key="3">
    <source>
        <dbReference type="Pfam" id="PF16344"/>
    </source>
</evidence>
<dbReference type="EMBL" id="CP002955">
    <property type="protein sequence ID" value="AEL28039.1"/>
    <property type="molecule type" value="Genomic_DNA"/>
</dbReference>
<dbReference type="KEGG" id="cmr:Cycma_4337"/>
<dbReference type="Pfam" id="PF16344">
    <property type="entry name" value="FecR_C"/>
    <property type="match status" value="1"/>
</dbReference>
<dbReference type="AlphaFoldDB" id="G0IXP2"/>
<gene>
    <name evidence="4" type="ordered locus">Cycma_4337</name>
</gene>
<dbReference type="PANTHER" id="PTHR30273:SF2">
    <property type="entry name" value="PROTEIN FECR"/>
    <property type="match status" value="1"/>
</dbReference>
<evidence type="ECO:0000313" key="5">
    <source>
        <dbReference type="Proteomes" id="UP000001635"/>
    </source>
</evidence>
<dbReference type="Gene3D" id="2.60.120.1440">
    <property type="match status" value="1"/>
</dbReference>
<keyword evidence="1" id="KW-0472">Membrane</keyword>
<dbReference type="Gene3D" id="3.55.50.30">
    <property type="match status" value="1"/>
</dbReference>
<dbReference type="RefSeq" id="WP_014022323.1">
    <property type="nucleotide sequence ID" value="NC_015914.1"/>
</dbReference>
<protein>
    <submittedName>
        <fullName evidence="4">Anti-FecI sigma factor, FecR</fullName>
    </submittedName>
</protein>
<dbReference type="PANTHER" id="PTHR30273">
    <property type="entry name" value="PERIPLASMIC SIGNAL SENSOR AND SIGMA FACTOR ACTIVATOR FECR-RELATED"/>
    <property type="match status" value="1"/>
</dbReference>
<organism evidence="4 5">
    <name type="scientific">Cyclobacterium marinum (strain ATCC 25205 / DSM 745 / LMG 13164 / NCIMB 1802)</name>
    <name type="common">Flectobacillus marinus</name>
    <dbReference type="NCBI Taxonomy" id="880070"/>
    <lineage>
        <taxon>Bacteria</taxon>
        <taxon>Pseudomonadati</taxon>
        <taxon>Bacteroidota</taxon>
        <taxon>Cytophagia</taxon>
        <taxon>Cytophagales</taxon>
        <taxon>Cyclobacteriaceae</taxon>
        <taxon>Cyclobacterium</taxon>
    </lineage>
</organism>
<accession>G0IXP2</accession>
<evidence type="ECO:0000259" key="2">
    <source>
        <dbReference type="Pfam" id="PF04773"/>
    </source>
</evidence>
<reference evidence="5" key="1">
    <citation type="submission" date="2011-07" db="EMBL/GenBank/DDBJ databases">
        <title>The complete genome of Cyclobacterium marinum DSM 745.</title>
        <authorList>
            <person name="Lucas S."/>
            <person name="Han J."/>
            <person name="Lapidus A."/>
            <person name="Bruce D."/>
            <person name="Goodwin L."/>
            <person name="Pitluck S."/>
            <person name="Peters L."/>
            <person name="Kyrpides N."/>
            <person name="Mavromatis K."/>
            <person name="Ivanova N."/>
            <person name="Ovchinnikova G."/>
            <person name="Chertkov O."/>
            <person name="Detter J.C."/>
            <person name="Tapia R."/>
            <person name="Han C."/>
            <person name="Land M."/>
            <person name="Hauser L."/>
            <person name="Markowitz V."/>
            <person name="Cheng J.-F."/>
            <person name="Hugenholtz P."/>
            <person name="Woyke T."/>
            <person name="Wu D."/>
            <person name="Tindall B."/>
            <person name="Schuetze A."/>
            <person name="Brambilla E."/>
            <person name="Klenk H.-P."/>
            <person name="Eisen J.A."/>
        </authorList>
    </citation>
    <scope>NUCLEOTIDE SEQUENCE [LARGE SCALE GENOMIC DNA]</scope>
    <source>
        <strain evidence="5">ATCC 25205 / DSM 745 / LMG 13164 / NCIMB 1802</strain>
    </source>
</reference>
<keyword evidence="1" id="KW-0812">Transmembrane</keyword>
<keyword evidence="1" id="KW-1133">Transmembrane helix</keyword>